<comment type="caution">
    <text evidence="3">The sequence shown here is derived from an EMBL/GenBank/DDBJ whole genome shotgun (WGS) entry which is preliminary data.</text>
</comment>
<keyword evidence="1" id="KW-0472">Membrane</keyword>
<proteinExistence type="predicted"/>
<dbReference type="InterPro" id="IPR019692">
    <property type="entry name" value="CFP-6_PH"/>
</dbReference>
<dbReference type="Proteomes" id="UP001501218">
    <property type="component" value="Unassembled WGS sequence"/>
</dbReference>
<name>A0ABP5SM71_9PSEU</name>
<feature type="transmembrane region" description="Helical" evidence="1">
    <location>
        <begin position="43"/>
        <end position="61"/>
    </location>
</feature>
<keyword evidence="1" id="KW-0812">Transmembrane</keyword>
<accession>A0ABP5SM71</accession>
<protein>
    <submittedName>
        <fullName evidence="3">PH domain-containing protein</fullName>
    </submittedName>
</protein>
<evidence type="ECO:0000256" key="1">
    <source>
        <dbReference type="SAM" id="Phobius"/>
    </source>
</evidence>
<keyword evidence="1" id="KW-1133">Transmembrane helix</keyword>
<evidence type="ECO:0000313" key="3">
    <source>
        <dbReference type="EMBL" id="GAA2334475.1"/>
    </source>
</evidence>
<dbReference type="RefSeq" id="WP_344126561.1">
    <property type="nucleotide sequence ID" value="NZ_BAAARA010000002.1"/>
</dbReference>
<reference evidence="4" key="1">
    <citation type="journal article" date="2019" name="Int. J. Syst. Evol. Microbiol.">
        <title>The Global Catalogue of Microorganisms (GCM) 10K type strain sequencing project: providing services to taxonomists for standard genome sequencing and annotation.</title>
        <authorList>
            <consortium name="The Broad Institute Genomics Platform"/>
            <consortium name="The Broad Institute Genome Sequencing Center for Infectious Disease"/>
            <person name="Wu L."/>
            <person name="Ma J."/>
        </authorList>
    </citation>
    <scope>NUCLEOTIDE SEQUENCE [LARGE SCALE GENOMIC DNA]</scope>
    <source>
        <strain evidence="4">JCM 16221</strain>
    </source>
</reference>
<keyword evidence="4" id="KW-1185">Reference proteome</keyword>
<feature type="transmembrane region" description="Helical" evidence="1">
    <location>
        <begin position="17"/>
        <end position="36"/>
    </location>
</feature>
<organism evidence="3 4">
    <name type="scientific">Saccharopolyspora halophila</name>
    <dbReference type="NCBI Taxonomy" id="405551"/>
    <lineage>
        <taxon>Bacteria</taxon>
        <taxon>Bacillati</taxon>
        <taxon>Actinomycetota</taxon>
        <taxon>Actinomycetes</taxon>
        <taxon>Pseudonocardiales</taxon>
        <taxon>Pseudonocardiaceae</taxon>
        <taxon>Saccharopolyspora</taxon>
    </lineage>
</organism>
<evidence type="ECO:0000313" key="4">
    <source>
        <dbReference type="Proteomes" id="UP001501218"/>
    </source>
</evidence>
<dbReference type="EMBL" id="BAAARA010000002">
    <property type="protein sequence ID" value="GAA2334475.1"/>
    <property type="molecule type" value="Genomic_DNA"/>
</dbReference>
<dbReference type="Pfam" id="PF10756">
    <property type="entry name" value="bPH_6"/>
    <property type="match status" value="1"/>
</dbReference>
<gene>
    <name evidence="3" type="ORF">GCM10009854_07620</name>
</gene>
<sequence length="138" mass="14717">MTVDADPGPTCWAPAKGLVACGWALAAGAAGWLVLADAPADRLFVAVLLVALVAASAYGSLIRPRLLADSTGLTVRTLTGSRHFGWPQVTVRVREHRHFGRTNAGLEIDADQHLIVLGRLDLGTDPYEVAFQLHDLKP</sequence>
<evidence type="ECO:0000259" key="2">
    <source>
        <dbReference type="Pfam" id="PF10756"/>
    </source>
</evidence>
<feature type="domain" description="Low molecular weight protein antigen 6 PH" evidence="2">
    <location>
        <begin position="63"/>
        <end position="130"/>
    </location>
</feature>